<proteinExistence type="predicted"/>
<feature type="compositionally biased region" description="Polar residues" evidence="1">
    <location>
        <begin position="1"/>
        <end position="17"/>
    </location>
</feature>
<organism evidence="2 3">
    <name type="scientific">Tribolium castaneum</name>
    <name type="common">Red flour beetle</name>
    <dbReference type="NCBI Taxonomy" id="7070"/>
    <lineage>
        <taxon>Eukaryota</taxon>
        <taxon>Metazoa</taxon>
        <taxon>Ecdysozoa</taxon>
        <taxon>Arthropoda</taxon>
        <taxon>Hexapoda</taxon>
        <taxon>Insecta</taxon>
        <taxon>Pterygota</taxon>
        <taxon>Neoptera</taxon>
        <taxon>Endopterygota</taxon>
        <taxon>Coleoptera</taxon>
        <taxon>Polyphaga</taxon>
        <taxon>Cucujiformia</taxon>
        <taxon>Tenebrionidae</taxon>
        <taxon>Tenebrionidae incertae sedis</taxon>
        <taxon>Tribolium</taxon>
    </lineage>
</organism>
<evidence type="ECO:0000313" key="2">
    <source>
        <dbReference type="EMBL" id="KYB27864.1"/>
    </source>
</evidence>
<dbReference type="EMBL" id="KQ971338">
    <property type="protein sequence ID" value="KYB27864.1"/>
    <property type="molecule type" value="Genomic_DNA"/>
</dbReference>
<keyword evidence="3" id="KW-1185">Reference proteome</keyword>
<dbReference type="PhylomeDB" id="A0A139WIX2"/>
<protein>
    <submittedName>
        <fullName evidence="2">Uncharacterized protein</fullName>
    </submittedName>
</protein>
<feature type="region of interest" description="Disordered" evidence="1">
    <location>
        <begin position="1"/>
        <end position="72"/>
    </location>
</feature>
<reference evidence="2 3" key="2">
    <citation type="journal article" date="2010" name="Nucleic Acids Res.">
        <title>BeetleBase in 2010: revisions to provide comprehensive genomic information for Tribolium castaneum.</title>
        <authorList>
            <person name="Kim H.S."/>
            <person name="Murphy T."/>
            <person name="Xia J."/>
            <person name="Caragea D."/>
            <person name="Park Y."/>
            <person name="Beeman R.W."/>
            <person name="Lorenzen M.D."/>
            <person name="Butcher S."/>
            <person name="Manak J.R."/>
            <person name="Brown S.J."/>
        </authorList>
    </citation>
    <scope>GENOME REANNOTATION</scope>
    <source>
        <strain evidence="2 3">Georgia GA2</strain>
    </source>
</reference>
<name>A0A139WIX2_TRICA</name>
<reference evidence="2 3" key="1">
    <citation type="journal article" date="2008" name="Nature">
        <title>The genome of the model beetle and pest Tribolium castaneum.</title>
        <authorList>
            <consortium name="Tribolium Genome Sequencing Consortium"/>
            <person name="Richards S."/>
            <person name="Gibbs R.A."/>
            <person name="Weinstock G.M."/>
            <person name="Brown S.J."/>
            <person name="Denell R."/>
            <person name="Beeman R.W."/>
            <person name="Gibbs R."/>
            <person name="Beeman R.W."/>
            <person name="Brown S.J."/>
            <person name="Bucher G."/>
            <person name="Friedrich M."/>
            <person name="Grimmelikhuijzen C.J."/>
            <person name="Klingler M."/>
            <person name="Lorenzen M."/>
            <person name="Richards S."/>
            <person name="Roth S."/>
            <person name="Schroder R."/>
            <person name="Tautz D."/>
            <person name="Zdobnov E.M."/>
            <person name="Muzny D."/>
            <person name="Gibbs R.A."/>
            <person name="Weinstock G.M."/>
            <person name="Attaway T."/>
            <person name="Bell S."/>
            <person name="Buhay C.J."/>
            <person name="Chandrabose M.N."/>
            <person name="Chavez D."/>
            <person name="Clerk-Blankenburg K.P."/>
            <person name="Cree A."/>
            <person name="Dao M."/>
            <person name="Davis C."/>
            <person name="Chacko J."/>
            <person name="Dinh H."/>
            <person name="Dugan-Rocha S."/>
            <person name="Fowler G."/>
            <person name="Garner T.T."/>
            <person name="Garnes J."/>
            <person name="Gnirke A."/>
            <person name="Hawes A."/>
            <person name="Hernandez J."/>
            <person name="Hines S."/>
            <person name="Holder M."/>
            <person name="Hume J."/>
            <person name="Jhangiani S.N."/>
            <person name="Joshi V."/>
            <person name="Khan Z.M."/>
            <person name="Jackson L."/>
            <person name="Kovar C."/>
            <person name="Kowis A."/>
            <person name="Lee S."/>
            <person name="Lewis L.R."/>
            <person name="Margolis J."/>
            <person name="Morgan M."/>
            <person name="Nazareth L.V."/>
            <person name="Nguyen N."/>
            <person name="Okwuonu G."/>
            <person name="Parker D."/>
            <person name="Richards S."/>
            <person name="Ruiz S.J."/>
            <person name="Santibanez J."/>
            <person name="Savard J."/>
            <person name="Scherer S.E."/>
            <person name="Schneider B."/>
            <person name="Sodergren E."/>
            <person name="Tautz D."/>
            <person name="Vattahil S."/>
            <person name="Villasana D."/>
            <person name="White C.S."/>
            <person name="Wright R."/>
            <person name="Park Y."/>
            <person name="Beeman R.W."/>
            <person name="Lord J."/>
            <person name="Oppert B."/>
            <person name="Lorenzen M."/>
            <person name="Brown S."/>
            <person name="Wang L."/>
            <person name="Savard J."/>
            <person name="Tautz D."/>
            <person name="Richards S."/>
            <person name="Weinstock G."/>
            <person name="Gibbs R.A."/>
            <person name="Liu Y."/>
            <person name="Worley K."/>
            <person name="Weinstock G."/>
            <person name="Elsik C.G."/>
            <person name="Reese J.T."/>
            <person name="Elhaik E."/>
            <person name="Landan G."/>
            <person name="Graur D."/>
            <person name="Arensburger P."/>
            <person name="Atkinson P."/>
            <person name="Beeman R.W."/>
            <person name="Beidler J."/>
            <person name="Brown S.J."/>
            <person name="Demuth J.P."/>
            <person name="Drury D.W."/>
            <person name="Du Y.Z."/>
            <person name="Fujiwara H."/>
            <person name="Lorenzen M."/>
            <person name="Maselli V."/>
            <person name="Osanai M."/>
            <person name="Park Y."/>
            <person name="Robertson H.M."/>
            <person name="Tu Z."/>
            <person name="Wang J.J."/>
            <person name="Wang S."/>
            <person name="Richards S."/>
            <person name="Song H."/>
            <person name="Zhang L."/>
            <person name="Sodergren E."/>
            <person name="Werner D."/>
            <person name="Stanke M."/>
            <person name="Morgenstern B."/>
            <person name="Solovyev V."/>
            <person name="Kosarev P."/>
            <person name="Brown G."/>
            <person name="Chen H.C."/>
            <person name="Ermolaeva O."/>
            <person name="Hlavina W."/>
            <person name="Kapustin Y."/>
            <person name="Kiryutin B."/>
            <person name="Kitts P."/>
            <person name="Maglott D."/>
            <person name="Pruitt K."/>
            <person name="Sapojnikov V."/>
            <person name="Souvorov A."/>
            <person name="Mackey A.J."/>
            <person name="Waterhouse R.M."/>
            <person name="Wyder S."/>
            <person name="Zdobnov E.M."/>
            <person name="Zdobnov E.M."/>
            <person name="Wyder S."/>
            <person name="Kriventseva E.V."/>
            <person name="Kadowaki T."/>
            <person name="Bork P."/>
            <person name="Aranda M."/>
            <person name="Bao R."/>
            <person name="Beermann A."/>
            <person name="Berns N."/>
            <person name="Bolognesi R."/>
            <person name="Bonneton F."/>
            <person name="Bopp D."/>
            <person name="Brown S.J."/>
            <person name="Bucher G."/>
            <person name="Butts T."/>
            <person name="Chaumot A."/>
            <person name="Denell R.E."/>
            <person name="Ferrier D.E."/>
            <person name="Friedrich M."/>
            <person name="Gordon C.M."/>
            <person name="Jindra M."/>
            <person name="Klingler M."/>
            <person name="Lan Q."/>
            <person name="Lattorff H.M."/>
            <person name="Laudet V."/>
            <person name="von Levetsow C."/>
            <person name="Liu Z."/>
            <person name="Lutz R."/>
            <person name="Lynch J.A."/>
            <person name="da Fonseca R.N."/>
            <person name="Posnien N."/>
            <person name="Reuter R."/>
            <person name="Roth S."/>
            <person name="Savard J."/>
            <person name="Schinko J.B."/>
            <person name="Schmitt C."/>
            <person name="Schoppmeier M."/>
            <person name="Schroder R."/>
            <person name="Shippy T.D."/>
            <person name="Simonnet F."/>
            <person name="Marques-Souza H."/>
            <person name="Tautz D."/>
            <person name="Tomoyasu Y."/>
            <person name="Trauner J."/>
            <person name="Van der Zee M."/>
            <person name="Vervoort M."/>
            <person name="Wittkopp N."/>
            <person name="Wimmer E.A."/>
            <person name="Yang X."/>
            <person name="Jones A.K."/>
            <person name="Sattelle D.B."/>
            <person name="Ebert P.R."/>
            <person name="Nelson D."/>
            <person name="Scott J.G."/>
            <person name="Beeman R.W."/>
            <person name="Muthukrishnan S."/>
            <person name="Kramer K.J."/>
            <person name="Arakane Y."/>
            <person name="Beeman R.W."/>
            <person name="Zhu Q."/>
            <person name="Hogenkamp D."/>
            <person name="Dixit R."/>
            <person name="Oppert B."/>
            <person name="Jiang H."/>
            <person name="Zou Z."/>
            <person name="Marshall J."/>
            <person name="Elpidina E."/>
            <person name="Vinokurov K."/>
            <person name="Oppert C."/>
            <person name="Zou Z."/>
            <person name="Evans J."/>
            <person name="Lu Z."/>
            <person name="Zhao P."/>
            <person name="Sumathipala N."/>
            <person name="Altincicek B."/>
            <person name="Vilcinskas A."/>
            <person name="Williams M."/>
            <person name="Hultmark D."/>
            <person name="Hetru C."/>
            <person name="Jiang H."/>
            <person name="Grimmelikhuijzen C.J."/>
            <person name="Hauser F."/>
            <person name="Cazzamali G."/>
            <person name="Williamson M."/>
            <person name="Park Y."/>
            <person name="Li B."/>
            <person name="Tanaka Y."/>
            <person name="Predel R."/>
            <person name="Neupert S."/>
            <person name="Schachtner J."/>
            <person name="Verleyen P."/>
            <person name="Raible F."/>
            <person name="Bork P."/>
            <person name="Friedrich M."/>
            <person name="Walden K.K."/>
            <person name="Robertson H.M."/>
            <person name="Angeli S."/>
            <person name="Foret S."/>
            <person name="Bucher G."/>
            <person name="Schuetz S."/>
            <person name="Maleszka R."/>
            <person name="Wimmer E.A."/>
            <person name="Beeman R.W."/>
            <person name="Lorenzen M."/>
            <person name="Tomoyasu Y."/>
            <person name="Miller S.C."/>
            <person name="Grossmann D."/>
            <person name="Bucher G."/>
        </authorList>
    </citation>
    <scope>NUCLEOTIDE SEQUENCE [LARGE SCALE GENOMIC DNA]</scope>
    <source>
        <strain evidence="2 3">Georgia GA2</strain>
    </source>
</reference>
<accession>A0A139WIX2</accession>
<evidence type="ECO:0000256" key="1">
    <source>
        <dbReference type="SAM" id="MobiDB-lite"/>
    </source>
</evidence>
<dbReference type="InParanoid" id="A0A139WIX2"/>
<evidence type="ECO:0000313" key="3">
    <source>
        <dbReference type="Proteomes" id="UP000007266"/>
    </source>
</evidence>
<dbReference type="Proteomes" id="UP000007266">
    <property type="component" value="Linkage group 4"/>
</dbReference>
<feature type="compositionally biased region" description="Polar residues" evidence="1">
    <location>
        <begin position="41"/>
        <end position="50"/>
    </location>
</feature>
<sequence>MDPAGTNNRAKQLNPNNPAYRAGTVSHGYTTQKPYLDNRSRQLNPNNPAYWNSRAGSGGSQEQNRGLGCSIS</sequence>
<dbReference type="AlphaFoldDB" id="A0A139WIX2"/>
<gene>
    <name evidence="2" type="primary">AUGUSTUS-3.0.2_32766</name>
    <name evidence="2" type="ORF">TcasGA2_TC032766</name>
</gene>